<reference evidence="1 2" key="1">
    <citation type="journal article" date="2023" name="Plant Dis.">
        <title>First Report of Diplodia intermedia Causing Canker and Dieback Diseases on Apple Trees in Canada.</title>
        <authorList>
            <person name="Ellouze W."/>
            <person name="Ilyukhin E."/>
            <person name="Sulman M."/>
            <person name="Ali S."/>
        </authorList>
    </citation>
    <scope>NUCLEOTIDE SEQUENCE [LARGE SCALE GENOMIC DNA]</scope>
    <source>
        <strain evidence="1 2">M45-28</strain>
    </source>
</reference>
<accession>A0ABR3TGR6</accession>
<organism evidence="1 2">
    <name type="scientific">Diplodia intermedia</name>
    <dbReference type="NCBI Taxonomy" id="856260"/>
    <lineage>
        <taxon>Eukaryota</taxon>
        <taxon>Fungi</taxon>
        <taxon>Dikarya</taxon>
        <taxon>Ascomycota</taxon>
        <taxon>Pezizomycotina</taxon>
        <taxon>Dothideomycetes</taxon>
        <taxon>Dothideomycetes incertae sedis</taxon>
        <taxon>Botryosphaeriales</taxon>
        <taxon>Botryosphaeriaceae</taxon>
        <taxon>Diplodia</taxon>
    </lineage>
</organism>
<dbReference type="Proteomes" id="UP001521184">
    <property type="component" value="Unassembled WGS sequence"/>
</dbReference>
<proteinExistence type="predicted"/>
<evidence type="ECO:0000313" key="1">
    <source>
        <dbReference type="EMBL" id="KAL1638626.1"/>
    </source>
</evidence>
<protein>
    <submittedName>
        <fullName evidence="1">Uncharacterized protein</fullName>
    </submittedName>
</protein>
<dbReference type="EMBL" id="JAKEKT020000077">
    <property type="protein sequence ID" value="KAL1638626.1"/>
    <property type="molecule type" value="Genomic_DNA"/>
</dbReference>
<gene>
    <name evidence="1" type="ORF">SLS58_008744</name>
</gene>
<sequence>MSATMAQNDVDTCVVMMLNRTFKLAIHHLDGAQQHLARMLHSTALDHFMNSFTIQSSIAAYMRSSTDDITTSTAAAITMLLHAITTSPARLGTEPAIPPASPALHCIAVMLDDARTQAAYERTTGVPSPNTSAFGNAGPTPFYTVPFTAGGRYLLGANTASTTTNNAAFDQAPRLRNTLFWHRARARALPFPYAAPANDPWSTPGATADLNLSWGYWLARLGYADAAEHLGPWGREERAYVAALMARERGVHDVDVVARLNADMAGSAVTVVWQGITVVVVFRARGVFGLRRLIAGQRVAVWRVEAWEREWVEDERVGREREEEEGRMREVRRRVLPEWLW</sequence>
<name>A0ABR3TGR6_9PEZI</name>
<comment type="caution">
    <text evidence="1">The sequence shown here is derived from an EMBL/GenBank/DDBJ whole genome shotgun (WGS) entry which is preliminary data.</text>
</comment>
<keyword evidence="2" id="KW-1185">Reference proteome</keyword>
<evidence type="ECO:0000313" key="2">
    <source>
        <dbReference type="Proteomes" id="UP001521184"/>
    </source>
</evidence>